<dbReference type="EMBL" id="JABAFG010000004">
    <property type="protein sequence ID" value="NME27649.1"/>
    <property type="molecule type" value="Genomic_DNA"/>
</dbReference>
<feature type="region of interest" description="Disordered" evidence="1">
    <location>
        <begin position="1"/>
        <end position="21"/>
    </location>
</feature>
<dbReference type="Proteomes" id="UP000591071">
    <property type="component" value="Unassembled WGS sequence"/>
</dbReference>
<organism evidence="2 3">
    <name type="scientific">Megasphaera hexanoica</name>
    <dbReference type="NCBI Taxonomy" id="1675036"/>
    <lineage>
        <taxon>Bacteria</taxon>
        <taxon>Bacillati</taxon>
        <taxon>Bacillota</taxon>
        <taxon>Negativicutes</taxon>
        <taxon>Veillonellales</taxon>
        <taxon>Veillonellaceae</taxon>
        <taxon>Megasphaera</taxon>
    </lineage>
</organism>
<evidence type="ECO:0000256" key="1">
    <source>
        <dbReference type="SAM" id="MobiDB-lite"/>
    </source>
</evidence>
<protein>
    <submittedName>
        <fullName evidence="2">Uncharacterized protein</fullName>
    </submittedName>
</protein>
<reference evidence="2 3" key="1">
    <citation type="submission" date="2020-04" db="EMBL/GenBank/DDBJ databases">
        <authorList>
            <person name="Hitch T.C.A."/>
            <person name="Wylensek D."/>
            <person name="Clavel T."/>
        </authorList>
    </citation>
    <scope>NUCLEOTIDE SEQUENCE [LARGE SCALE GENOMIC DNA]</scope>
    <source>
        <strain evidence="2 3">Oil-RF-744-FAT-WT-6-1</strain>
    </source>
</reference>
<evidence type="ECO:0000313" key="2">
    <source>
        <dbReference type="EMBL" id="NME27649.1"/>
    </source>
</evidence>
<comment type="caution">
    <text evidence="2">The sequence shown here is derived from an EMBL/GenBank/DDBJ whole genome shotgun (WGS) entry which is preliminary data.</text>
</comment>
<dbReference type="RefSeq" id="WP_170087250.1">
    <property type="nucleotide sequence ID" value="NZ_JABAFG010000004.1"/>
</dbReference>
<accession>A0A848BXH8</accession>
<evidence type="ECO:0000313" key="3">
    <source>
        <dbReference type="Proteomes" id="UP000591071"/>
    </source>
</evidence>
<name>A0A848BXH8_9FIRM</name>
<dbReference type="AlphaFoldDB" id="A0A848BXH8"/>
<sequence length="91" mass="10049">MVSRKGSSHQSSASSRFDGPGIFAVSDKGRRATKWRKGSYFNKEFIMSPIVRSTCSILGLRNWGSYDKKAGPDGLTHMFDEGIILCNNTSD</sequence>
<gene>
    <name evidence="2" type="ORF">HF872_03260</name>
</gene>
<proteinExistence type="predicted"/>